<evidence type="ECO:0000313" key="5">
    <source>
        <dbReference type="EMBL" id="MFB5189514.1"/>
    </source>
</evidence>
<dbReference type="PANTHER" id="PTHR30620:SF123">
    <property type="entry name" value="BETA-XYLOSIDASE"/>
    <property type="match status" value="1"/>
</dbReference>
<evidence type="ECO:0000256" key="2">
    <source>
        <dbReference type="ARBA" id="ARBA00022801"/>
    </source>
</evidence>
<dbReference type="Gene3D" id="3.20.20.300">
    <property type="entry name" value="Glycoside hydrolase, family 3, N-terminal domain"/>
    <property type="match status" value="1"/>
</dbReference>
<protein>
    <submittedName>
        <fullName evidence="5">Glycoside hydrolase family 3 N-terminal domain-containing protein</fullName>
    </submittedName>
</protein>
<dbReference type="InterPro" id="IPR002772">
    <property type="entry name" value="Glyco_hydro_3_C"/>
</dbReference>
<dbReference type="GO" id="GO:0016787">
    <property type="term" value="F:hydrolase activity"/>
    <property type="evidence" value="ECO:0007669"/>
    <property type="project" value="UniProtKB-KW"/>
</dbReference>
<keyword evidence="3" id="KW-0326">Glycosidase</keyword>
<dbReference type="PRINTS" id="PR00133">
    <property type="entry name" value="GLHYDRLASE3"/>
</dbReference>
<feature type="domain" description="Fibronectin type III-like" evidence="4">
    <location>
        <begin position="684"/>
        <end position="753"/>
    </location>
</feature>
<dbReference type="PROSITE" id="PS00775">
    <property type="entry name" value="GLYCOSYL_HYDROL_F3"/>
    <property type="match status" value="1"/>
</dbReference>
<dbReference type="SMART" id="SM01217">
    <property type="entry name" value="Fn3_like"/>
    <property type="match status" value="1"/>
</dbReference>
<dbReference type="EMBL" id="JBDXSU010000003">
    <property type="protein sequence ID" value="MFB5189514.1"/>
    <property type="molecule type" value="Genomic_DNA"/>
</dbReference>
<evidence type="ECO:0000256" key="1">
    <source>
        <dbReference type="ARBA" id="ARBA00005336"/>
    </source>
</evidence>
<dbReference type="InterPro" id="IPR019800">
    <property type="entry name" value="Glyco_hydro_3_AS"/>
</dbReference>
<dbReference type="RefSeq" id="WP_275475423.1">
    <property type="nucleotide sequence ID" value="NZ_CP162940.1"/>
</dbReference>
<dbReference type="InterPro" id="IPR001764">
    <property type="entry name" value="Glyco_hydro_3_N"/>
</dbReference>
<evidence type="ECO:0000259" key="4">
    <source>
        <dbReference type="SMART" id="SM01217"/>
    </source>
</evidence>
<comment type="similarity">
    <text evidence="1 3">Belongs to the glycosyl hydrolase 3 family.</text>
</comment>
<dbReference type="SUPFAM" id="SSF51445">
    <property type="entry name" value="(Trans)glycosidases"/>
    <property type="match status" value="1"/>
</dbReference>
<dbReference type="PANTHER" id="PTHR30620">
    <property type="entry name" value="PERIPLASMIC BETA-GLUCOSIDASE-RELATED"/>
    <property type="match status" value="1"/>
</dbReference>
<reference evidence="5 6" key="1">
    <citation type="journal article" date="2024" name="Int. J. Mol. Sci.">
        <title>Exploration of Alicyclobacillus spp. Genome in Search of Antibiotic Resistance.</title>
        <authorList>
            <person name="Bucka-Kolendo J."/>
            <person name="Kiousi D.E."/>
            <person name="Dekowska A."/>
            <person name="Mikolajczuk-Szczyrba A."/>
            <person name="Karadedos D.M."/>
            <person name="Michael P."/>
            <person name="Galanis A."/>
            <person name="Sokolowska B."/>
        </authorList>
    </citation>
    <scope>NUCLEOTIDE SEQUENCE [LARGE SCALE GENOMIC DNA]</scope>
    <source>
        <strain evidence="5 6">KKP 3000</strain>
    </source>
</reference>
<dbReference type="Pfam" id="PF14310">
    <property type="entry name" value="Fn3-like"/>
    <property type="match status" value="1"/>
</dbReference>
<gene>
    <name evidence="5" type="ORF">KKP3000_002786</name>
</gene>
<dbReference type="InterPro" id="IPR036962">
    <property type="entry name" value="Glyco_hydro_3_N_sf"/>
</dbReference>
<dbReference type="InterPro" id="IPR017853">
    <property type="entry name" value="GH"/>
</dbReference>
<dbReference type="SUPFAM" id="SSF52279">
    <property type="entry name" value="Beta-D-glucan exohydrolase, C-terminal domain"/>
    <property type="match status" value="1"/>
</dbReference>
<keyword evidence="6" id="KW-1185">Reference proteome</keyword>
<evidence type="ECO:0000256" key="3">
    <source>
        <dbReference type="RuleBase" id="RU361161"/>
    </source>
</evidence>
<dbReference type="InterPro" id="IPR026891">
    <property type="entry name" value="Fn3-like"/>
</dbReference>
<dbReference type="Pfam" id="PF01915">
    <property type="entry name" value="Glyco_hydro_3_C"/>
    <property type="match status" value="1"/>
</dbReference>
<dbReference type="InterPro" id="IPR051915">
    <property type="entry name" value="Cellulose_Degrad_GH3"/>
</dbReference>
<organism evidence="5 6">
    <name type="scientific">Alicyclobacillus fastidiosus</name>
    <dbReference type="NCBI Taxonomy" id="392011"/>
    <lineage>
        <taxon>Bacteria</taxon>
        <taxon>Bacillati</taxon>
        <taxon>Bacillota</taxon>
        <taxon>Bacilli</taxon>
        <taxon>Bacillales</taxon>
        <taxon>Alicyclobacillaceae</taxon>
        <taxon>Alicyclobacillus</taxon>
    </lineage>
</organism>
<dbReference type="InterPro" id="IPR036881">
    <property type="entry name" value="Glyco_hydro_3_C_sf"/>
</dbReference>
<dbReference type="Proteomes" id="UP001579974">
    <property type="component" value="Unassembled WGS sequence"/>
</dbReference>
<dbReference type="InterPro" id="IPR013783">
    <property type="entry name" value="Ig-like_fold"/>
</dbReference>
<keyword evidence="2 3" id="KW-0378">Hydrolase</keyword>
<proteinExistence type="inferred from homology"/>
<dbReference type="Gene3D" id="2.60.40.10">
    <property type="entry name" value="Immunoglobulins"/>
    <property type="match status" value="1"/>
</dbReference>
<accession>A0ABV5AB74</accession>
<dbReference type="Pfam" id="PF00933">
    <property type="entry name" value="Glyco_hydro_3"/>
    <property type="match status" value="1"/>
</dbReference>
<sequence length="791" mass="86629">MSATYQNTELSVEERVDLLLAEMTIEEKAAQLTAVWAYEVLDGLEFSEDKAARHFRDGIGQITRIGGATNHGPVGTGRIANEIQQFLTQKTRLQIPAIVHEESCSGYMAKGATCFPQSIGIASTWDETIARRVGAVIREQMRAAGAHQALAPLLDVTRDPRWGRVEETFGEDPYLVAQMGIGYVEGLQGDLLNDGVIATGKHFVGYGISEGGMNWAPAHIPERELHEVYLHPFEAVVRQAKLGSIMPGYHELDGIPCHHSEQLLVDVLRNRWGFTGIVVSDYFAVNMLHEYHHVARDKVQAAQFAVQAGVDVELPSRDVYGEALIEAVNRDLVGMDEVDQLVRRVLTMKFRLGLFENPYVDTERTLEVFDNAAQRALAKTAAQKSIVLLKNEQQLLPLNASTLQKLAVIGPNADSIRNMVGDYAYPCHIESLLEMRDQDNVFATPMPNDVQLVDQFVPMQSILEAIQEKVNERVQVTYAEGCSVTGANESDFTQALVAARDADVAIVVVGDKAGLTDDCTTGESRDRATLGLLGDQQALVEAVVETGTPTVVVFVSGRPLATPWIAKHVPAIVDAWLPGEEGASAVADVLFGDYNPSGRLPITIPRSVGQVPIFYAHKPSGGRSHWKGEYVDESNQPLYAFGHGLSYSTFDYRDLAISAEAIGVHGTVDIACVVTNSSAIAGEEVVQLYVHDVEADVTRPLQELRGYARVFLNPGERMRVTFTLSAHQLAFYNREMRYVVEPGVIDVSIGAASNDIRLRGHFSIDGEVTDVESEKIFTTSVNTSSLGEEAR</sequence>
<comment type="caution">
    <text evidence="5">The sequence shown here is derived from an EMBL/GenBank/DDBJ whole genome shotgun (WGS) entry which is preliminary data.</text>
</comment>
<evidence type="ECO:0000313" key="6">
    <source>
        <dbReference type="Proteomes" id="UP001579974"/>
    </source>
</evidence>
<dbReference type="Gene3D" id="3.40.50.1700">
    <property type="entry name" value="Glycoside hydrolase family 3 C-terminal domain"/>
    <property type="match status" value="1"/>
</dbReference>
<name>A0ABV5AB74_9BACL</name>